<evidence type="ECO:0000313" key="7">
    <source>
        <dbReference type="EMBL" id="OBA23367.1"/>
    </source>
</evidence>
<dbReference type="InterPro" id="IPR003210">
    <property type="entry name" value="Signal_recog_particle_SRP14"/>
</dbReference>
<dbReference type="GeneID" id="30032404"/>
<dbReference type="GO" id="GO:0008312">
    <property type="term" value="F:7S RNA binding"/>
    <property type="evidence" value="ECO:0007669"/>
    <property type="project" value="InterPro"/>
</dbReference>
<dbReference type="GO" id="GO:0005786">
    <property type="term" value="C:signal recognition particle, endoplasmic reticulum targeting"/>
    <property type="evidence" value="ECO:0007669"/>
    <property type="project" value="UniProtKB-KW"/>
</dbReference>
<organism evidence="7 8">
    <name type="scientific">Metschnikowia bicuspidata var. bicuspidata NRRL YB-4993</name>
    <dbReference type="NCBI Taxonomy" id="869754"/>
    <lineage>
        <taxon>Eukaryota</taxon>
        <taxon>Fungi</taxon>
        <taxon>Dikarya</taxon>
        <taxon>Ascomycota</taxon>
        <taxon>Saccharomycotina</taxon>
        <taxon>Pichiomycetes</taxon>
        <taxon>Metschnikowiaceae</taxon>
        <taxon>Metschnikowia</taxon>
    </lineage>
</organism>
<comment type="similarity">
    <text evidence="2">Belongs to the SRP14 family.</text>
</comment>
<evidence type="ECO:0000256" key="1">
    <source>
        <dbReference type="ARBA" id="ARBA00004496"/>
    </source>
</evidence>
<evidence type="ECO:0000256" key="4">
    <source>
        <dbReference type="ARBA" id="ARBA00022884"/>
    </source>
</evidence>
<dbReference type="GO" id="GO:0030942">
    <property type="term" value="F:endoplasmic reticulum signal peptide binding"/>
    <property type="evidence" value="ECO:0007669"/>
    <property type="project" value="InterPro"/>
</dbReference>
<dbReference type="Proteomes" id="UP000092555">
    <property type="component" value="Unassembled WGS sequence"/>
</dbReference>
<dbReference type="Gene3D" id="3.30.720.10">
    <property type="entry name" value="Signal recognition particle alu RNA binding heterodimer, srp9/1"/>
    <property type="match status" value="1"/>
</dbReference>
<keyword evidence="6" id="KW-0687">Ribonucleoprotein</keyword>
<dbReference type="RefSeq" id="XP_018713848.1">
    <property type="nucleotide sequence ID" value="XM_018859429.1"/>
</dbReference>
<proteinExistence type="inferred from homology"/>
<evidence type="ECO:0000256" key="6">
    <source>
        <dbReference type="ARBA" id="ARBA00023274"/>
    </source>
</evidence>
<dbReference type="GO" id="GO:0006614">
    <property type="term" value="P:SRP-dependent cotranslational protein targeting to membrane"/>
    <property type="evidence" value="ECO:0007669"/>
    <property type="project" value="InterPro"/>
</dbReference>
<keyword evidence="4" id="KW-0694">RNA-binding</keyword>
<accession>A0A1A0HHL1</accession>
<comment type="caution">
    <text evidence="7">The sequence shown here is derived from an EMBL/GenBank/DDBJ whole genome shotgun (WGS) entry which is preliminary data.</text>
</comment>
<dbReference type="OrthoDB" id="19209at2759"/>
<sequence length="116" mass="12945">MLDHIARNFPLPSLSNAEFLKELASYLKAGEGSSSVHLTHKRLLPQSPATADQLSSNVISHLTSFETNTNTYYVLIRAKCEEKTLTTAVAPEELGDFWTKYSQIVKSGFKLKNKTK</sequence>
<evidence type="ECO:0000256" key="5">
    <source>
        <dbReference type="ARBA" id="ARBA00023135"/>
    </source>
</evidence>
<dbReference type="Pfam" id="PF02290">
    <property type="entry name" value="SRP14"/>
    <property type="match status" value="1"/>
</dbReference>
<dbReference type="AlphaFoldDB" id="A0A1A0HHL1"/>
<evidence type="ECO:0000313" key="8">
    <source>
        <dbReference type="Proteomes" id="UP000092555"/>
    </source>
</evidence>
<comment type="subcellular location">
    <subcellularLocation>
        <location evidence="1">Cytoplasm</location>
    </subcellularLocation>
</comment>
<protein>
    <submittedName>
        <fullName evidence="7">Signal recognition particle, SRP9/SRP14 subunit</fullName>
    </submittedName>
</protein>
<dbReference type="InterPro" id="IPR009018">
    <property type="entry name" value="Signal_recog_particle_SRP9/14"/>
</dbReference>
<evidence type="ECO:0000256" key="3">
    <source>
        <dbReference type="ARBA" id="ARBA00022490"/>
    </source>
</evidence>
<keyword evidence="8" id="KW-1185">Reference proteome</keyword>
<dbReference type="EMBL" id="LXTC01000001">
    <property type="protein sequence ID" value="OBA23367.1"/>
    <property type="molecule type" value="Genomic_DNA"/>
</dbReference>
<gene>
    <name evidence="7" type="ORF">METBIDRAFT_9639</name>
</gene>
<keyword evidence="5" id="KW-0733">Signal recognition particle</keyword>
<reference evidence="7 8" key="1">
    <citation type="submission" date="2016-05" db="EMBL/GenBank/DDBJ databases">
        <title>Comparative genomics of biotechnologically important yeasts.</title>
        <authorList>
            <consortium name="DOE Joint Genome Institute"/>
            <person name="Riley R."/>
            <person name="Haridas S."/>
            <person name="Wolfe K.H."/>
            <person name="Lopes M.R."/>
            <person name="Hittinger C.T."/>
            <person name="Goker M."/>
            <person name="Salamov A."/>
            <person name="Wisecaver J."/>
            <person name="Long T.M."/>
            <person name="Aerts A.L."/>
            <person name="Barry K."/>
            <person name="Choi C."/>
            <person name="Clum A."/>
            <person name="Coughlan A.Y."/>
            <person name="Deshpande S."/>
            <person name="Douglass A.P."/>
            <person name="Hanson S.J."/>
            <person name="Klenk H.-P."/>
            <person name="LaButti K."/>
            <person name="Lapidus A."/>
            <person name="Lindquist E."/>
            <person name="Lipzen A."/>
            <person name="Meier-kolthoff J.P."/>
            <person name="Ohm R.A."/>
            <person name="Otillar R.P."/>
            <person name="Pangilinan J."/>
            <person name="Peng Y."/>
            <person name="Rokas A."/>
            <person name="Rosa C.A."/>
            <person name="Scheuner C."/>
            <person name="Sibirny A.A."/>
            <person name="Slot J.C."/>
            <person name="Stielow J.B."/>
            <person name="Sun H."/>
            <person name="Kurtzman C.P."/>
            <person name="Blackwell M."/>
            <person name="Grigoriev I.V."/>
            <person name="Jeffries T.W."/>
        </authorList>
    </citation>
    <scope>NUCLEOTIDE SEQUENCE [LARGE SCALE GENOMIC DNA]</scope>
    <source>
        <strain evidence="7 8">NRRL YB-4993</strain>
    </source>
</reference>
<keyword evidence="3" id="KW-0963">Cytoplasm</keyword>
<name>A0A1A0HHL1_9ASCO</name>
<dbReference type="STRING" id="869754.A0A1A0HHL1"/>
<evidence type="ECO:0000256" key="2">
    <source>
        <dbReference type="ARBA" id="ARBA00010349"/>
    </source>
</evidence>
<dbReference type="SUPFAM" id="SSF54762">
    <property type="entry name" value="Signal recognition particle alu RNA binding heterodimer, SRP9/14"/>
    <property type="match status" value="1"/>
</dbReference>